<feature type="signal peptide" evidence="1">
    <location>
        <begin position="1"/>
        <end position="24"/>
    </location>
</feature>
<dbReference type="Gramene" id="PUZ67165">
    <property type="protein sequence ID" value="PUZ67165"/>
    <property type="gene ID" value="GQ55_3G411100"/>
</dbReference>
<accession>A0A2T7EH67</accession>
<keyword evidence="1" id="KW-0732">Signal</keyword>
<evidence type="ECO:0000313" key="2">
    <source>
        <dbReference type="EMBL" id="PUZ67165.1"/>
    </source>
</evidence>
<proteinExistence type="predicted"/>
<gene>
    <name evidence="2" type="ORF">GQ55_3G411100</name>
</gene>
<feature type="chain" id="PRO_5015774280" description="Dirigent protein" evidence="1">
    <location>
        <begin position="25"/>
        <end position="84"/>
    </location>
</feature>
<dbReference type="OrthoDB" id="681618at2759"/>
<evidence type="ECO:0008006" key="4">
    <source>
        <dbReference type="Google" id="ProtNLM"/>
    </source>
</evidence>
<organism evidence="2 3">
    <name type="scientific">Panicum hallii var. hallii</name>
    <dbReference type="NCBI Taxonomy" id="1504633"/>
    <lineage>
        <taxon>Eukaryota</taxon>
        <taxon>Viridiplantae</taxon>
        <taxon>Streptophyta</taxon>
        <taxon>Embryophyta</taxon>
        <taxon>Tracheophyta</taxon>
        <taxon>Spermatophyta</taxon>
        <taxon>Magnoliopsida</taxon>
        <taxon>Liliopsida</taxon>
        <taxon>Poales</taxon>
        <taxon>Poaceae</taxon>
        <taxon>PACMAD clade</taxon>
        <taxon>Panicoideae</taxon>
        <taxon>Panicodae</taxon>
        <taxon>Paniceae</taxon>
        <taxon>Panicinae</taxon>
        <taxon>Panicum</taxon>
        <taxon>Panicum sect. Panicum</taxon>
    </lineage>
</organism>
<evidence type="ECO:0000313" key="3">
    <source>
        <dbReference type="Proteomes" id="UP000244336"/>
    </source>
</evidence>
<evidence type="ECO:0000256" key="1">
    <source>
        <dbReference type="SAM" id="SignalP"/>
    </source>
</evidence>
<keyword evidence="3" id="KW-1185">Reference proteome</keyword>
<dbReference type="Proteomes" id="UP000244336">
    <property type="component" value="Chromosome 3"/>
</dbReference>
<protein>
    <recommendedName>
        <fullName evidence="4">Dirigent protein</fullName>
    </recommendedName>
</protein>
<reference evidence="2 3" key="1">
    <citation type="submission" date="2018-04" db="EMBL/GenBank/DDBJ databases">
        <title>WGS assembly of Panicum hallii var. hallii HAL2.</title>
        <authorList>
            <person name="Lovell J."/>
            <person name="Jenkins J."/>
            <person name="Lowry D."/>
            <person name="Mamidi S."/>
            <person name="Sreedasyam A."/>
            <person name="Weng X."/>
            <person name="Barry K."/>
            <person name="Bonette J."/>
            <person name="Campitelli B."/>
            <person name="Daum C."/>
            <person name="Gordon S."/>
            <person name="Gould B."/>
            <person name="Lipzen A."/>
            <person name="MacQueen A."/>
            <person name="Palacio-Mejia J."/>
            <person name="Plott C."/>
            <person name="Shakirov E."/>
            <person name="Shu S."/>
            <person name="Yoshinaga Y."/>
            <person name="Zane M."/>
            <person name="Rokhsar D."/>
            <person name="Grimwood J."/>
            <person name="Schmutz J."/>
            <person name="Juenger T."/>
        </authorList>
    </citation>
    <scope>NUCLEOTIDE SEQUENCE [LARGE SCALE GENOMIC DNA]</scope>
    <source>
        <strain evidence="3">cv. HAL2</strain>
    </source>
</reference>
<sequence>MKITPLCKAMVLLALGSLFHVSSTEPVHGLRMLQRIKATPTSGATTQTINMDKTEFAHAGSIGFVLNDSSGANDGHSSYPGSSR</sequence>
<dbReference type="EMBL" id="CM009751">
    <property type="protein sequence ID" value="PUZ67165.1"/>
    <property type="molecule type" value="Genomic_DNA"/>
</dbReference>
<dbReference type="AlphaFoldDB" id="A0A2T7EH67"/>
<name>A0A2T7EH67_9POAL</name>